<dbReference type="EMBL" id="MK419955">
    <property type="protein sequence ID" value="QEI03562.1"/>
    <property type="molecule type" value="Genomic_DNA"/>
</dbReference>
<dbReference type="Proteomes" id="UP001223634">
    <property type="component" value="Segment"/>
</dbReference>
<keyword evidence="2" id="KW-1185">Reference proteome</keyword>
<protein>
    <submittedName>
        <fullName evidence="1">Uncharacterized protein</fullName>
    </submittedName>
</protein>
<evidence type="ECO:0000313" key="2">
    <source>
        <dbReference type="Proteomes" id="UP001223634"/>
    </source>
</evidence>
<evidence type="ECO:0000313" key="1">
    <source>
        <dbReference type="EMBL" id="QEI03562.1"/>
    </source>
</evidence>
<proteinExistence type="predicted"/>
<reference evidence="1 2" key="1">
    <citation type="submission" date="2019-01" db="EMBL/GenBank/DDBJ databases">
        <title>The Spodoptera cosmioides nucleopolyhedrovirus (SpcoNPV) is a novel virus isolated from the polyphagous black armyworm, Spodoptera cosmioides (Walker) (Lepidoptera: Noctuidae).</title>
        <authorList>
            <person name="Santos E.R."/>
            <person name="Oliveira L.B."/>
            <person name="Silva L.A."/>
            <person name="Sosa-Gomez D.R."/>
            <person name="Ribeiro B.M."/>
            <person name="Ardisson-Araujo D.M.P."/>
        </authorList>
    </citation>
    <scope>NUCLEOTIDE SEQUENCE [LARGE SCALE GENOMIC DNA]</scope>
    <source>
        <strain evidence="1">VPN72</strain>
    </source>
</reference>
<accession>A0A6B7KHA9</accession>
<organism evidence="1 2">
    <name type="scientific">Spodoptera cosmioides nucleopolyhedrovirus</name>
    <dbReference type="NCBI Taxonomy" id="2605774"/>
    <lineage>
        <taxon>Viruses</taxon>
        <taxon>Viruses incertae sedis</taxon>
        <taxon>Naldaviricetes</taxon>
        <taxon>Lefavirales</taxon>
        <taxon>Baculoviridae</taxon>
        <taxon>Alphabaculovirus</taxon>
        <taxon>Alphabaculovirus spocosmioidis</taxon>
    </lineage>
</organism>
<sequence>MIKSFSWKTICVIRFRRKQLASSRFKSKTNYIIILVLDLCFHRGSWTKAKIMY</sequence>
<name>A0A6B7KHA9_9ABAC</name>